<dbReference type="STRING" id="137733.SAMN05421767_12012"/>
<name>A0A1H9LL59_9LACT</name>
<dbReference type="InterPro" id="IPR018356">
    <property type="entry name" value="Tscrpt_reg_HTH_DeoR_CS"/>
</dbReference>
<comment type="function">
    <text evidence="6">Repressor of the lactose catabolism operon. Galactose-6-phosphate is the inducer.</text>
</comment>
<dbReference type="SMART" id="SM00420">
    <property type="entry name" value="HTH_DEOR"/>
    <property type="match status" value="1"/>
</dbReference>
<dbReference type="RefSeq" id="WP_089746724.1">
    <property type="nucleotide sequence ID" value="NZ_FOGF01000020.1"/>
</dbReference>
<gene>
    <name evidence="8" type="ORF">SAMN05421767_12012</name>
</gene>
<keyword evidence="5" id="KW-0804">Transcription</keyword>
<dbReference type="PANTHER" id="PTHR30363">
    <property type="entry name" value="HTH-TYPE TRANSCRIPTIONAL REGULATOR SRLR-RELATED"/>
    <property type="match status" value="1"/>
</dbReference>
<dbReference type="EMBL" id="FOGF01000020">
    <property type="protein sequence ID" value="SER12154.1"/>
    <property type="molecule type" value="Genomic_DNA"/>
</dbReference>
<dbReference type="InterPro" id="IPR001034">
    <property type="entry name" value="DeoR_HTH"/>
</dbReference>
<keyword evidence="9" id="KW-1185">Reference proteome</keyword>
<dbReference type="Pfam" id="PF00455">
    <property type="entry name" value="DeoRC"/>
    <property type="match status" value="1"/>
</dbReference>
<dbReference type="Pfam" id="PF08220">
    <property type="entry name" value="HTH_DeoR"/>
    <property type="match status" value="1"/>
</dbReference>
<proteinExistence type="predicted"/>
<evidence type="ECO:0000313" key="8">
    <source>
        <dbReference type="EMBL" id="SER12154.1"/>
    </source>
</evidence>
<dbReference type="PROSITE" id="PS51000">
    <property type="entry name" value="HTH_DEOR_2"/>
    <property type="match status" value="1"/>
</dbReference>
<evidence type="ECO:0000256" key="5">
    <source>
        <dbReference type="ARBA" id="ARBA00023163"/>
    </source>
</evidence>
<dbReference type="InterPro" id="IPR037171">
    <property type="entry name" value="NagB/RpiA_transferase-like"/>
</dbReference>
<accession>A0A1H9LL59</accession>
<reference evidence="8 9" key="1">
    <citation type="submission" date="2016-10" db="EMBL/GenBank/DDBJ databases">
        <authorList>
            <person name="de Groot N.N."/>
        </authorList>
    </citation>
    <scope>NUCLEOTIDE SEQUENCE [LARGE SCALE GENOMIC DNA]</scope>
    <source>
        <strain evidence="8 9">DSM 15827</strain>
    </source>
</reference>
<keyword evidence="4" id="KW-0238">DNA-binding</keyword>
<feature type="domain" description="HTH deoR-type" evidence="7">
    <location>
        <begin position="3"/>
        <end position="58"/>
    </location>
</feature>
<dbReference type="AlphaFoldDB" id="A0A1H9LL59"/>
<dbReference type="GO" id="GO:0003677">
    <property type="term" value="F:DNA binding"/>
    <property type="evidence" value="ECO:0007669"/>
    <property type="project" value="UniProtKB-KW"/>
</dbReference>
<dbReference type="Gene3D" id="3.40.50.1360">
    <property type="match status" value="1"/>
</dbReference>
<dbReference type="InterPro" id="IPR050313">
    <property type="entry name" value="Carb_Metab_HTH_regulators"/>
</dbReference>
<evidence type="ECO:0000256" key="2">
    <source>
        <dbReference type="ARBA" id="ARBA00022491"/>
    </source>
</evidence>
<dbReference type="PANTHER" id="PTHR30363:SF4">
    <property type="entry name" value="GLYCEROL-3-PHOSPHATE REGULON REPRESSOR"/>
    <property type="match status" value="1"/>
</dbReference>
<dbReference type="OrthoDB" id="9798651at2"/>
<keyword evidence="2" id="KW-0678">Repressor</keyword>
<dbReference type="PROSITE" id="PS00894">
    <property type="entry name" value="HTH_DEOR_1"/>
    <property type="match status" value="1"/>
</dbReference>
<dbReference type="SUPFAM" id="SSF46785">
    <property type="entry name" value="Winged helix' DNA-binding domain"/>
    <property type="match status" value="1"/>
</dbReference>
<dbReference type="SUPFAM" id="SSF100950">
    <property type="entry name" value="NagB/RpiA/CoA transferase-like"/>
    <property type="match status" value="1"/>
</dbReference>
<keyword evidence="3" id="KW-0805">Transcription regulation</keyword>
<sequence length="251" mass="28440">MLKRERILTIIEKVNQSGIVTINDLVDQLEVSDMTIRRDLDELAEAGKLVRIHGGAQKITLCEEEELTHLQKMEIHLKEKEAVAKIAASFIKHGDTIYLGPGTTLELMAKYVTPAVYPVRIITNSLPVFQSWEKLGVEVLLIGGIYRSESQSFVGSLANETLNHLKFTKAFVGVNGIYNESVMNANIEEGQIQAIALNNAFEKIIVADKYKFNRNDFYQFYDLDLIDKVITNQELSEENISHYETYTKIIV</sequence>
<dbReference type="SMART" id="SM01134">
    <property type="entry name" value="DeoRC"/>
    <property type="match status" value="1"/>
</dbReference>
<protein>
    <recommendedName>
        <fullName evidence="1">Lactose phosphotransferase system repressor</fullName>
    </recommendedName>
</protein>
<dbReference type="PRINTS" id="PR00037">
    <property type="entry name" value="HTHLACR"/>
</dbReference>
<dbReference type="InterPro" id="IPR036388">
    <property type="entry name" value="WH-like_DNA-bd_sf"/>
</dbReference>
<dbReference type="InterPro" id="IPR036390">
    <property type="entry name" value="WH_DNA-bd_sf"/>
</dbReference>
<evidence type="ECO:0000256" key="4">
    <source>
        <dbReference type="ARBA" id="ARBA00023125"/>
    </source>
</evidence>
<dbReference type="GO" id="GO:0003700">
    <property type="term" value="F:DNA-binding transcription factor activity"/>
    <property type="evidence" value="ECO:0007669"/>
    <property type="project" value="InterPro"/>
</dbReference>
<organism evidence="8 9">
    <name type="scientific">Granulicatella balaenopterae</name>
    <dbReference type="NCBI Taxonomy" id="137733"/>
    <lineage>
        <taxon>Bacteria</taxon>
        <taxon>Bacillati</taxon>
        <taxon>Bacillota</taxon>
        <taxon>Bacilli</taxon>
        <taxon>Lactobacillales</taxon>
        <taxon>Carnobacteriaceae</taxon>
        <taxon>Granulicatella</taxon>
    </lineage>
</organism>
<dbReference type="Proteomes" id="UP000198556">
    <property type="component" value="Unassembled WGS sequence"/>
</dbReference>
<dbReference type="Gene3D" id="1.10.10.10">
    <property type="entry name" value="Winged helix-like DNA-binding domain superfamily/Winged helix DNA-binding domain"/>
    <property type="match status" value="1"/>
</dbReference>
<evidence type="ECO:0000256" key="1">
    <source>
        <dbReference type="ARBA" id="ARBA00021390"/>
    </source>
</evidence>
<dbReference type="InterPro" id="IPR014036">
    <property type="entry name" value="DeoR-like_C"/>
</dbReference>
<evidence type="ECO:0000256" key="3">
    <source>
        <dbReference type="ARBA" id="ARBA00023015"/>
    </source>
</evidence>
<evidence type="ECO:0000313" key="9">
    <source>
        <dbReference type="Proteomes" id="UP000198556"/>
    </source>
</evidence>
<evidence type="ECO:0000256" key="6">
    <source>
        <dbReference type="ARBA" id="ARBA00024937"/>
    </source>
</evidence>
<evidence type="ECO:0000259" key="7">
    <source>
        <dbReference type="PROSITE" id="PS51000"/>
    </source>
</evidence>